<keyword evidence="4" id="KW-0720">Serine protease</keyword>
<evidence type="ECO:0000259" key="6">
    <source>
        <dbReference type="Pfam" id="PF01343"/>
    </source>
</evidence>
<keyword evidence="2" id="KW-0645">Protease</keyword>
<dbReference type="InterPro" id="IPR002142">
    <property type="entry name" value="Peptidase_S49"/>
</dbReference>
<dbReference type="GO" id="GO:0016787">
    <property type="term" value="F:hydrolase activity"/>
    <property type="evidence" value="ECO:0007669"/>
    <property type="project" value="UniProtKB-KW"/>
</dbReference>
<gene>
    <name evidence="7" type="ORF">ACFSW6_14950</name>
</gene>
<feature type="compositionally biased region" description="Low complexity" evidence="5">
    <location>
        <begin position="328"/>
        <end position="348"/>
    </location>
</feature>
<evidence type="ECO:0000256" key="4">
    <source>
        <dbReference type="ARBA" id="ARBA00022825"/>
    </source>
</evidence>
<evidence type="ECO:0000256" key="1">
    <source>
        <dbReference type="ARBA" id="ARBA00008683"/>
    </source>
</evidence>
<sequence length="469" mass="47843">MNRQMSRPYPHLADRLFNTPLLLHPQKLDAIIAGLGQRLLGMECLQIDAAQVSPRAALPAEMFTTRKGERTERGYRVNEGVAVISAMGGLVHRTRLEADSSLLIGYNDLAADMEDALAQPEVHAIALVLDSPGGEVSGAFELADRIYAARGRKPVVAVADGMAASAAYLAASAADEVVLTTTSYVGSIGVVMRHVDYSRALANEGINVSHIFAGEHKVDGNPYQPLPPSVREHLQADIEGLYQMFVQAVAKHRGMEEQAVRDTRAAVYRGVAGVAARLADRIGTADAVITELSARRARIHPAAGQRAHGNAVPKGVLMSSTATEADNQPAASATPAAPSTAPSATAPAVAAAPAQASVEAARAEGAQAERARVTAILGHANAAANPALAQSCISGGLTAEQARGVLDAAPAAAAAAPAASAVATNQFAQAMAALGNPNVSGAEAAGPGGSAQAATQAAAGWGKAFGTAP</sequence>
<dbReference type="Proteomes" id="UP001597463">
    <property type="component" value="Unassembled WGS sequence"/>
</dbReference>
<dbReference type="RefSeq" id="WP_245633445.1">
    <property type="nucleotide sequence ID" value="NZ_BCNT01000018.1"/>
</dbReference>
<feature type="region of interest" description="Disordered" evidence="5">
    <location>
        <begin position="324"/>
        <end position="348"/>
    </location>
</feature>
<evidence type="ECO:0000313" key="7">
    <source>
        <dbReference type="EMBL" id="MFD2755392.1"/>
    </source>
</evidence>
<dbReference type="EC" id="3.4.21.-" evidence="7"/>
<comment type="similarity">
    <text evidence="1">Belongs to the peptidase S49 family.</text>
</comment>
<dbReference type="EMBL" id="JBHUMV010000007">
    <property type="protein sequence ID" value="MFD2755392.1"/>
    <property type="molecule type" value="Genomic_DNA"/>
</dbReference>
<reference evidence="8" key="1">
    <citation type="journal article" date="2019" name="Int. J. Syst. Evol. Microbiol.">
        <title>The Global Catalogue of Microorganisms (GCM) 10K type strain sequencing project: providing services to taxonomists for standard genome sequencing and annotation.</title>
        <authorList>
            <consortium name="The Broad Institute Genomics Platform"/>
            <consortium name="The Broad Institute Genome Sequencing Center for Infectious Disease"/>
            <person name="Wu L."/>
            <person name="Ma J."/>
        </authorList>
    </citation>
    <scope>NUCLEOTIDE SEQUENCE [LARGE SCALE GENOMIC DNA]</scope>
    <source>
        <strain evidence="8">TISTR 1906</strain>
    </source>
</reference>
<feature type="domain" description="Peptidase S49" evidence="6">
    <location>
        <begin position="152"/>
        <end position="294"/>
    </location>
</feature>
<evidence type="ECO:0000256" key="2">
    <source>
        <dbReference type="ARBA" id="ARBA00022670"/>
    </source>
</evidence>
<evidence type="ECO:0000256" key="3">
    <source>
        <dbReference type="ARBA" id="ARBA00022801"/>
    </source>
</evidence>
<evidence type="ECO:0000313" key="8">
    <source>
        <dbReference type="Proteomes" id="UP001597463"/>
    </source>
</evidence>
<name>A0ABW5USH5_9BURK</name>
<dbReference type="PANTHER" id="PTHR33209">
    <property type="entry name" value="PROTEASE 4"/>
    <property type="match status" value="1"/>
</dbReference>
<keyword evidence="3 7" id="KW-0378">Hydrolase</keyword>
<dbReference type="Gene3D" id="3.90.226.10">
    <property type="entry name" value="2-enoyl-CoA Hydratase, Chain A, domain 1"/>
    <property type="match status" value="1"/>
</dbReference>
<keyword evidence="8" id="KW-1185">Reference proteome</keyword>
<dbReference type="CDD" id="cd07022">
    <property type="entry name" value="S49_Sppa_36K_type"/>
    <property type="match status" value="1"/>
</dbReference>
<organism evidence="7 8">
    <name type="scientific">Comamonas terrae</name>
    <dbReference type="NCBI Taxonomy" id="673548"/>
    <lineage>
        <taxon>Bacteria</taxon>
        <taxon>Pseudomonadati</taxon>
        <taxon>Pseudomonadota</taxon>
        <taxon>Betaproteobacteria</taxon>
        <taxon>Burkholderiales</taxon>
        <taxon>Comamonadaceae</taxon>
        <taxon>Comamonas</taxon>
    </lineage>
</organism>
<dbReference type="InterPro" id="IPR029045">
    <property type="entry name" value="ClpP/crotonase-like_dom_sf"/>
</dbReference>
<dbReference type="PANTHER" id="PTHR33209:SF1">
    <property type="entry name" value="PEPTIDASE S49 DOMAIN-CONTAINING PROTEIN"/>
    <property type="match status" value="1"/>
</dbReference>
<dbReference type="SUPFAM" id="SSF52096">
    <property type="entry name" value="ClpP/crotonase"/>
    <property type="match status" value="1"/>
</dbReference>
<dbReference type="InterPro" id="IPR033855">
    <property type="entry name" value="Protein_C"/>
</dbReference>
<proteinExistence type="inferred from homology"/>
<evidence type="ECO:0000256" key="5">
    <source>
        <dbReference type="SAM" id="MobiDB-lite"/>
    </source>
</evidence>
<accession>A0ABW5USH5</accession>
<dbReference type="Pfam" id="PF01343">
    <property type="entry name" value="Peptidase_S49"/>
    <property type="match status" value="1"/>
</dbReference>
<protein>
    <submittedName>
        <fullName evidence="7">S49 family peptidase</fullName>
        <ecNumber evidence="7">3.4.21.-</ecNumber>
    </submittedName>
</protein>
<comment type="caution">
    <text evidence="7">The sequence shown here is derived from an EMBL/GenBank/DDBJ whole genome shotgun (WGS) entry which is preliminary data.</text>
</comment>